<dbReference type="PANTHER" id="PTHR48065:SF69">
    <property type="entry name" value="OS07G0466500 PROTEIN"/>
    <property type="match status" value="1"/>
</dbReference>
<gene>
    <name evidence="1" type="ORF">HanXRQr2_Chr12g0533531</name>
</gene>
<dbReference type="Gramene" id="mRNA:HanXRQr2_Chr12g0533531">
    <property type="protein sequence ID" value="CDS:HanXRQr2_Chr12g0533531.1"/>
    <property type="gene ID" value="HanXRQr2_Chr12g0533531"/>
</dbReference>
<reference evidence="1" key="1">
    <citation type="journal article" date="2017" name="Nature">
        <title>The sunflower genome provides insights into oil metabolism, flowering and Asterid evolution.</title>
        <authorList>
            <person name="Badouin H."/>
            <person name="Gouzy J."/>
            <person name="Grassa C.J."/>
            <person name="Murat F."/>
            <person name="Staton S.E."/>
            <person name="Cottret L."/>
            <person name="Lelandais-Briere C."/>
            <person name="Owens G.L."/>
            <person name="Carrere S."/>
            <person name="Mayjonade B."/>
            <person name="Legrand L."/>
            <person name="Gill N."/>
            <person name="Kane N.C."/>
            <person name="Bowers J.E."/>
            <person name="Hubner S."/>
            <person name="Bellec A."/>
            <person name="Berard A."/>
            <person name="Berges H."/>
            <person name="Blanchet N."/>
            <person name="Boniface M.C."/>
            <person name="Brunel D."/>
            <person name="Catrice O."/>
            <person name="Chaidir N."/>
            <person name="Claudel C."/>
            <person name="Donnadieu C."/>
            <person name="Faraut T."/>
            <person name="Fievet G."/>
            <person name="Helmstetter N."/>
            <person name="King M."/>
            <person name="Knapp S.J."/>
            <person name="Lai Z."/>
            <person name="Le Paslier M.C."/>
            <person name="Lippi Y."/>
            <person name="Lorenzon L."/>
            <person name="Mandel J.R."/>
            <person name="Marage G."/>
            <person name="Marchand G."/>
            <person name="Marquand E."/>
            <person name="Bret-Mestries E."/>
            <person name="Morien E."/>
            <person name="Nambeesan S."/>
            <person name="Nguyen T."/>
            <person name="Pegot-Espagnet P."/>
            <person name="Pouilly N."/>
            <person name="Raftis F."/>
            <person name="Sallet E."/>
            <person name="Schiex T."/>
            <person name="Thomas J."/>
            <person name="Vandecasteele C."/>
            <person name="Vares D."/>
            <person name="Vear F."/>
            <person name="Vautrin S."/>
            <person name="Crespi M."/>
            <person name="Mangin B."/>
            <person name="Burke J.M."/>
            <person name="Salse J."/>
            <person name="Munos S."/>
            <person name="Vincourt P."/>
            <person name="Rieseberg L.H."/>
            <person name="Langlade N.B."/>
        </authorList>
    </citation>
    <scope>NUCLEOTIDE SEQUENCE</scope>
    <source>
        <tissue evidence="1">Leaves</tissue>
    </source>
</reference>
<dbReference type="EMBL" id="MNCJ02000327">
    <property type="protein sequence ID" value="KAF5777259.1"/>
    <property type="molecule type" value="Genomic_DNA"/>
</dbReference>
<dbReference type="EC" id="2.7.11.1" evidence="1"/>
<dbReference type="AlphaFoldDB" id="A0A9K3MV06"/>
<dbReference type="PANTHER" id="PTHR48065">
    <property type="entry name" value="OS10G0469600 PROTEIN"/>
    <property type="match status" value="1"/>
</dbReference>
<proteinExistence type="predicted"/>
<dbReference type="InterPro" id="IPR032675">
    <property type="entry name" value="LRR_dom_sf"/>
</dbReference>
<keyword evidence="1" id="KW-0723">Serine/threonine-protein kinase</keyword>
<dbReference type="Proteomes" id="UP000215914">
    <property type="component" value="Unassembled WGS sequence"/>
</dbReference>
<dbReference type="SUPFAM" id="SSF52058">
    <property type="entry name" value="L domain-like"/>
    <property type="match status" value="1"/>
</dbReference>
<evidence type="ECO:0000313" key="1">
    <source>
        <dbReference type="EMBL" id="KAF5777259.1"/>
    </source>
</evidence>
<organism evidence="1 2">
    <name type="scientific">Helianthus annuus</name>
    <name type="common">Common sunflower</name>
    <dbReference type="NCBI Taxonomy" id="4232"/>
    <lineage>
        <taxon>Eukaryota</taxon>
        <taxon>Viridiplantae</taxon>
        <taxon>Streptophyta</taxon>
        <taxon>Embryophyta</taxon>
        <taxon>Tracheophyta</taxon>
        <taxon>Spermatophyta</taxon>
        <taxon>Magnoliopsida</taxon>
        <taxon>eudicotyledons</taxon>
        <taxon>Gunneridae</taxon>
        <taxon>Pentapetalae</taxon>
        <taxon>asterids</taxon>
        <taxon>campanulids</taxon>
        <taxon>Asterales</taxon>
        <taxon>Asteraceae</taxon>
        <taxon>Asteroideae</taxon>
        <taxon>Heliantheae alliance</taxon>
        <taxon>Heliantheae</taxon>
        <taxon>Helianthus</taxon>
    </lineage>
</organism>
<keyword evidence="1" id="KW-0808">Transferase</keyword>
<sequence length="113" mass="12769">MNSNKFEGSLATFPSNVYFLDLGSRFWIYHKISFREGFLGNLYRLNVIDISNNILTGVVPSSLGSLKYLYSLHLQNNKFEGDIPVPLQNLTDLVTIDLGNNLFTGTKLIGFYI</sequence>
<dbReference type="GO" id="GO:0004674">
    <property type="term" value="F:protein serine/threonine kinase activity"/>
    <property type="evidence" value="ECO:0007669"/>
    <property type="project" value="UniProtKB-KW"/>
</dbReference>
<keyword evidence="2" id="KW-1185">Reference proteome</keyword>
<evidence type="ECO:0000313" key="2">
    <source>
        <dbReference type="Proteomes" id="UP000215914"/>
    </source>
</evidence>
<dbReference type="InterPro" id="IPR001611">
    <property type="entry name" value="Leu-rich_rpt"/>
</dbReference>
<accession>A0A9K3MV06</accession>
<comment type="caution">
    <text evidence="1">The sequence shown here is derived from an EMBL/GenBank/DDBJ whole genome shotgun (WGS) entry which is preliminary data.</text>
</comment>
<protein>
    <submittedName>
        <fullName evidence="1">Non-specific serine/threonine protein kinase</fullName>
        <ecNumber evidence="1">2.7.11.1</ecNumber>
    </submittedName>
</protein>
<reference evidence="1" key="2">
    <citation type="submission" date="2020-06" db="EMBL/GenBank/DDBJ databases">
        <title>Helianthus annuus Genome sequencing and assembly Release 2.</title>
        <authorList>
            <person name="Gouzy J."/>
            <person name="Langlade N."/>
            <person name="Munos S."/>
        </authorList>
    </citation>
    <scope>NUCLEOTIDE SEQUENCE</scope>
    <source>
        <tissue evidence="1">Leaves</tissue>
    </source>
</reference>
<keyword evidence="1" id="KW-0418">Kinase</keyword>
<dbReference type="Gene3D" id="3.80.10.10">
    <property type="entry name" value="Ribonuclease Inhibitor"/>
    <property type="match status" value="1"/>
</dbReference>
<dbReference type="Pfam" id="PF00560">
    <property type="entry name" value="LRR_1"/>
    <property type="match status" value="2"/>
</dbReference>
<name>A0A9K3MV06_HELAN</name>